<keyword evidence="8" id="KW-0472">Membrane</keyword>
<dbReference type="GO" id="GO:0005524">
    <property type="term" value="F:ATP binding"/>
    <property type="evidence" value="ECO:0007669"/>
    <property type="project" value="UniProtKB-KW"/>
</dbReference>
<dbReference type="GO" id="GO:0015697">
    <property type="term" value="P:quaternary ammonium group transport"/>
    <property type="evidence" value="ECO:0007669"/>
    <property type="project" value="UniProtKB-ARBA"/>
</dbReference>
<dbReference type="InterPro" id="IPR015853">
    <property type="entry name" value="ABC_transpr_FbpC"/>
</dbReference>
<keyword evidence="11" id="KW-1185">Reference proteome</keyword>
<keyword evidence="7" id="KW-0406">Ion transport</keyword>
<keyword evidence="5 10" id="KW-0067">ATP-binding</keyword>
<keyword evidence="4" id="KW-0547">Nucleotide-binding</keyword>
<dbReference type="GO" id="GO:0016887">
    <property type="term" value="F:ATP hydrolysis activity"/>
    <property type="evidence" value="ECO:0007669"/>
    <property type="project" value="InterPro"/>
</dbReference>
<protein>
    <submittedName>
        <fullName evidence="10">Iron(III) transport system ATP-binding protein</fullName>
    </submittedName>
</protein>
<dbReference type="PANTHER" id="PTHR42781">
    <property type="entry name" value="SPERMIDINE/PUTRESCINE IMPORT ATP-BINDING PROTEIN POTA"/>
    <property type="match status" value="1"/>
</dbReference>
<proteinExistence type="predicted"/>
<evidence type="ECO:0000259" key="9">
    <source>
        <dbReference type="PROSITE" id="PS50893"/>
    </source>
</evidence>
<dbReference type="RefSeq" id="WP_110017020.1">
    <property type="nucleotide sequence ID" value="NZ_QGTJ01000001.1"/>
</dbReference>
<accession>A0A317N147</accession>
<dbReference type="Gene3D" id="3.40.50.300">
    <property type="entry name" value="P-loop containing nucleotide triphosphate hydrolases"/>
    <property type="match status" value="1"/>
</dbReference>
<evidence type="ECO:0000256" key="5">
    <source>
        <dbReference type="ARBA" id="ARBA00022840"/>
    </source>
</evidence>
<evidence type="ECO:0000313" key="10">
    <source>
        <dbReference type="EMBL" id="PWV65870.1"/>
    </source>
</evidence>
<keyword evidence="1" id="KW-0813">Transport</keyword>
<evidence type="ECO:0000256" key="1">
    <source>
        <dbReference type="ARBA" id="ARBA00022448"/>
    </source>
</evidence>
<dbReference type="Pfam" id="PF08402">
    <property type="entry name" value="TOBE_2"/>
    <property type="match status" value="1"/>
</dbReference>
<dbReference type="SUPFAM" id="SSF50331">
    <property type="entry name" value="MOP-like"/>
    <property type="match status" value="1"/>
</dbReference>
<dbReference type="Pfam" id="PF00005">
    <property type="entry name" value="ABC_tran"/>
    <property type="match status" value="1"/>
</dbReference>
<keyword evidence="3" id="KW-0410">Iron transport</keyword>
<dbReference type="Proteomes" id="UP000246569">
    <property type="component" value="Unassembled WGS sequence"/>
</dbReference>
<dbReference type="InterPro" id="IPR050093">
    <property type="entry name" value="ABC_SmlMolc_Importer"/>
</dbReference>
<feature type="domain" description="ABC transporter" evidence="9">
    <location>
        <begin position="10"/>
        <end position="242"/>
    </location>
</feature>
<dbReference type="OrthoDB" id="9802264at2"/>
<reference evidence="10 11" key="1">
    <citation type="submission" date="2018-05" db="EMBL/GenBank/DDBJ databases">
        <title>Genomic Encyclopedia of Type Strains, Phase IV (KMG-IV): sequencing the most valuable type-strain genomes for metagenomic binning, comparative biology and taxonomic classification.</title>
        <authorList>
            <person name="Goeker M."/>
        </authorList>
    </citation>
    <scope>NUCLEOTIDE SEQUENCE [LARGE SCALE GENOMIC DNA]</scope>
    <source>
        <strain evidence="10 11">DSM 23606</strain>
    </source>
</reference>
<dbReference type="SMART" id="SM00382">
    <property type="entry name" value="AAA"/>
    <property type="match status" value="1"/>
</dbReference>
<evidence type="ECO:0000313" key="11">
    <source>
        <dbReference type="Proteomes" id="UP000246569"/>
    </source>
</evidence>
<evidence type="ECO:0000256" key="8">
    <source>
        <dbReference type="ARBA" id="ARBA00023136"/>
    </source>
</evidence>
<keyword evidence="6" id="KW-0408">Iron</keyword>
<organism evidence="10 11">
    <name type="scientific">Plasticicumulans acidivorans</name>
    <dbReference type="NCBI Taxonomy" id="886464"/>
    <lineage>
        <taxon>Bacteria</taxon>
        <taxon>Pseudomonadati</taxon>
        <taxon>Pseudomonadota</taxon>
        <taxon>Gammaproteobacteria</taxon>
        <taxon>Candidatus Competibacteraceae</taxon>
        <taxon>Plasticicumulans</taxon>
    </lineage>
</organism>
<dbReference type="GO" id="GO:0043190">
    <property type="term" value="C:ATP-binding cassette (ABC) transporter complex"/>
    <property type="evidence" value="ECO:0007669"/>
    <property type="project" value="InterPro"/>
</dbReference>
<dbReference type="PROSITE" id="PS00211">
    <property type="entry name" value="ABC_TRANSPORTER_1"/>
    <property type="match status" value="1"/>
</dbReference>
<dbReference type="AlphaFoldDB" id="A0A317N147"/>
<dbReference type="InterPro" id="IPR008995">
    <property type="entry name" value="Mo/tungstate-bd_C_term_dom"/>
</dbReference>
<dbReference type="InterPro" id="IPR003439">
    <property type="entry name" value="ABC_transporter-like_ATP-bd"/>
</dbReference>
<sequence length="351" mass="37150">MPAEAPAALLELQDIACAHAGRRVVDGLSLRLQPGEIGCLLGASGCGKTTTLRAIAGFHPLAAGSIRLRGQSIASAAGGLPPEARGIGLVFQDYALFPHLDAGDNVAFGLHRLPRRERRARAQTLLEVVGLGDCAARYPHELSGGQQQRIALARALAPEPALVLLDEPFSSLDPELRERLAGEVRDILRRRHTAALLVTHDQHEAFALADRIGVMHGGRLLQWDSGPALYRTPASAAVAGFIGDGRLLPGERRSDGRIATALGELRGRSDGPPGQHVQVLLRPEHLLHDPAGPLHAQVLSRAFRGAETLYTLTLPSGAEVLARIASACDYPPGASVSLRYAGTPVCVYPPA</sequence>
<name>A0A317N147_9GAMM</name>
<gene>
    <name evidence="10" type="ORF">C7443_101356</name>
</gene>
<dbReference type="InterPro" id="IPR003593">
    <property type="entry name" value="AAA+_ATPase"/>
</dbReference>
<dbReference type="InterPro" id="IPR027417">
    <property type="entry name" value="P-loop_NTPase"/>
</dbReference>
<dbReference type="EMBL" id="QGTJ01000001">
    <property type="protein sequence ID" value="PWV65870.1"/>
    <property type="molecule type" value="Genomic_DNA"/>
</dbReference>
<evidence type="ECO:0000256" key="6">
    <source>
        <dbReference type="ARBA" id="ARBA00023004"/>
    </source>
</evidence>
<dbReference type="SUPFAM" id="SSF52540">
    <property type="entry name" value="P-loop containing nucleoside triphosphate hydrolases"/>
    <property type="match status" value="1"/>
</dbReference>
<dbReference type="FunFam" id="3.40.50.300:FF:000425">
    <property type="entry name" value="Probable ABC transporter, ATP-binding subunit"/>
    <property type="match status" value="1"/>
</dbReference>
<keyword evidence="2" id="KW-1003">Cell membrane</keyword>
<dbReference type="PROSITE" id="PS50893">
    <property type="entry name" value="ABC_TRANSPORTER_2"/>
    <property type="match status" value="1"/>
</dbReference>
<dbReference type="InterPro" id="IPR013611">
    <property type="entry name" value="Transp-assoc_OB_typ2"/>
</dbReference>
<comment type="caution">
    <text evidence="10">The sequence shown here is derived from an EMBL/GenBank/DDBJ whole genome shotgun (WGS) entry which is preliminary data.</text>
</comment>
<dbReference type="PANTHER" id="PTHR42781:SF4">
    <property type="entry name" value="SPERMIDINE_PUTRESCINE IMPORT ATP-BINDING PROTEIN POTA"/>
    <property type="match status" value="1"/>
</dbReference>
<evidence type="ECO:0000256" key="4">
    <source>
        <dbReference type="ARBA" id="ARBA00022741"/>
    </source>
</evidence>
<dbReference type="InterPro" id="IPR017871">
    <property type="entry name" value="ABC_transporter-like_CS"/>
</dbReference>
<evidence type="ECO:0000256" key="7">
    <source>
        <dbReference type="ARBA" id="ARBA00023065"/>
    </source>
</evidence>
<evidence type="ECO:0000256" key="2">
    <source>
        <dbReference type="ARBA" id="ARBA00022475"/>
    </source>
</evidence>
<evidence type="ECO:0000256" key="3">
    <source>
        <dbReference type="ARBA" id="ARBA00022496"/>
    </source>
</evidence>
<dbReference type="GO" id="GO:0015408">
    <property type="term" value="F:ABC-type ferric iron transporter activity"/>
    <property type="evidence" value="ECO:0007669"/>
    <property type="project" value="InterPro"/>
</dbReference>
<dbReference type="CDD" id="cd03259">
    <property type="entry name" value="ABC_Carb_Solutes_like"/>
    <property type="match status" value="1"/>
</dbReference>